<dbReference type="Gene3D" id="1.25.40.20">
    <property type="entry name" value="Ankyrin repeat-containing domain"/>
    <property type="match status" value="1"/>
</dbReference>
<sequence>MSDVDSSDTERQNGIESPDNKEKPDLLDFLPASIAHEDEHETCGKDGLPNIREENLDQELSPSPEVMLESCEKGMIDRVLKILETEMSLLNCKDEDGYSPLHRACYNGHLDVVRVLLERGADVKAVTDDGWQPLHCACRWGKTDVACLLLQNGADINALTNGKQTALHFAASGVGGTTTLQLLLCNRWLDASIRNMQNETPYDIAYRSGKHYELFEIVEDCINVK</sequence>
<reference evidence="5" key="1">
    <citation type="journal article" date="2023" name="G3 (Bethesda)">
        <title>Whole genome assembly and annotation of the endangered Caribbean coral Acropora cervicornis.</title>
        <authorList>
            <person name="Selwyn J.D."/>
            <person name="Vollmer S.V."/>
        </authorList>
    </citation>
    <scope>NUCLEOTIDE SEQUENCE</scope>
    <source>
        <strain evidence="5">K2</strain>
    </source>
</reference>
<organism evidence="5 6">
    <name type="scientific">Acropora cervicornis</name>
    <name type="common">Staghorn coral</name>
    <dbReference type="NCBI Taxonomy" id="6130"/>
    <lineage>
        <taxon>Eukaryota</taxon>
        <taxon>Metazoa</taxon>
        <taxon>Cnidaria</taxon>
        <taxon>Anthozoa</taxon>
        <taxon>Hexacorallia</taxon>
        <taxon>Scleractinia</taxon>
        <taxon>Astrocoeniina</taxon>
        <taxon>Acroporidae</taxon>
        <taxon>Acropora</taxon>
    </lineage>
</organism>
<evidence type="ECO:0000256" key="3">
    <source>
        <dbReference type="PROSITE-ProRule" id="PRU00023"/>
    </source>
</evidence>
<dbReference type="SMART" id="SM00248">
    <property type="entry name" value="ANK"/>
    <property type="match status" value="3"/>
</dbReference>
<feature type="region of interest" description="Disordered" evidence="4">
    <location>
        <begin position="1"/>
        <end position="27"/>
    </location>
</feature>
<dbReference type="Proteomes" id="UP001249851">
    <property type="component" value="Unassembled WGS sequence"/>
</dbReference>
<evidence type="ECO:0000256" key="4">
    <source>
        <dbReference type="SAM" id="MobiDB-lite"/>
    </source>
</evidence>
<dbReference type="InterPro" id="IPR036770">
    <property type="entry name" value="Ankyrin_rpt-contain_sf"/>
</dbReference>
<accession>A0AAD9PRW1</accession>
<feature type="repeat" description="ANK" evidence="3">
    <location>
        <begin position="96"/>
        <end position="128"/>
    </location>
</feature>
<protein>
    <submittedName>
        <fullName evidence="5">Ankyrin repeat domain-containing protein 49</fullName>
    </submittedName>
</protein>
<dbReference type="InterPro" id="IPR002110">
    <property type="entry name" value="Ankyrin_rpt"/>
</dbReference>
<reference evidence="5" key="2">
    <citation type="journal article" date="2023" name="Science">
        <title>Genomic signatures of disease resistance in endangered staghorn corals.</title>
        <authorList>
            <person name="Vollmer S.V."/>
            <person name="Selwyn J.D."/>
            <person name="Despard B.A."/>
            <person name="Roesel C.L."/>
        </authorList>
    </citation>
    <scope>NUCLEOTIDE SEQUENCE</scope>
    <source>
        <strain evidence="5">K2</strain>
    </source>
</reference>
<dbReference type="AlphaFoldDB" id="A0AAD9PRW1"/>
<evidence type="ECO:0000256" key="1">
    <source>
        <dbReference type="ARBA" id="ARBA00022737"/>
    </source>
</evidence>
<keyword evidence="6" id="KW-1185">Reference proteome</keyword>
<dbReference type="EMBL" id="JARQWQ010000161">
    <property type="protein sequence ID" value="KAK2547943.1"/>
    <property type="molecule type" value="Genomic_DNA"/>
</dbReference>
<comment type="caution">
    <text evidence="5">The sequence shown here is derived from an EMBL/GenBank/DDBJ whole genome shotgun (WGS) entry which is preliminary data.</text>
</comment>
<dbReference type="PANTHER" id="PTHR24198">
    <property type="entry name" value="ANKYRIN REPEAT AND PROTEIN KINASE DOMAIN-CONTAINING PROTEIN"/>
    <property type="match status" value="1"/>
</dbReference>
<dbReference type="Pfam" id="PF12796">
    <property type="entry name" value="Ank_2"/>
    <property type="match status" value="1"/>
</dbReference>
<dbReference type="PROSITE" id="PS50088">
    <property type="entry name" value="ANK_REPEAT"/>
    <property type="match status" value="2"/>
</dbReference>
<evidence type="ECO:0000256" key="2">
    <source>
        <dbReference type="ARBA" id="ARBA00023043"/>
    </source>
</evidence>
<dbReference type="SUPFAM" id="SSF48403">
    <property type="entry name" value="Ankyrin repeat"/>
    <property type="match status" value="1"/>
</dbReference>
<gene>
    <name evidence="5" type="ORF">P5673_031962</name>
</gene>
<feature type="repeat" description="ANK" evidence="3">
    <location>
        <begin position="129"/>
        <end position="161"/>
    </location>
</feature>
<evidence type="ECO:0000313" key="5">
    <source>
        <dbReference type="EMBL" id="KAK2547943.1"/>
    </source>
</evidence>
<dbReference type="PRINTS" id="PR01415">
    <property type="entry name" value="ANKYRIN"/>
</dbReference>
<keyword evidence="1" id="KW-0677">Repeat</keyword>
<name>A0AAD9PRW1_ACRCE</name>
<feature type="compositionally biased region" description="Basic and acidic residues" evidence="4">
    <location>
        <begin position="8"/>
        <end position="26"/>
    </location>
</feature>
<evidence type="ECO:0000313" key="6">
    <source>
        <dbReference type="Proteomes" id="UP001249851"/>
    </source>
</evidence>
<dbReference type="PROSITE" id="PS50297">
    <property type="entry name" value="ANK_REP_REGION"/>
    <property type="match status" value="2"/>
</dbReference>
<proteinExistence type="predicted"/>
<keyword evidence="2 3" id="KW-0040">ANK repeat</keyword>
<dbReference type="PANTHER" id="PTHR24198:SF165">
    <property type="entry name" value="ANKYRIN REPEAT-CONTAINING PROTEIN-RELATED"/>
    <property type="match status" value="1"/>
</dbReference>